<dbReference type="UniPathway" id="UPA00143"/>
<dbReference type="EC" id="2.3.2.27" evidence="3"/>
<dbReference type="InterPro" id="IPR058678">
    <property type="entry name" value="ARM_PUB"/>
</dbReference>
<dbReference type="PaxDb" id="3218-PP1S337_3V6.1"/>
<dbReference type="InterPro" id="IPR003613">
    <property type="entry name" value="Ubox_domain"/>
</dbReference>
<dbReference type="Gene3D" id="3.30.40.10">
    <property type="entry name" value="Zinc/RING finger domain, C3HC4 (zinc finger)"/>
    <property type="match status" value="1"/>
</dbReference>
<dbReference type="InterPro" id="IPR011989">
    <property type="entry name" value="ARM-like"/>
</dbReference>
<evidence type="ECO:0000313" key="9">
    <source>
        <dbReference type="Proteomes" id="UP000006727"/>
    </source>
</evidence>
<dbReference type="STRING" id="3218.A0A2K1KMF2"/>
<dbReference type="SUPFAM" id="SSF57850">
    <property type="entry name" value="RING/U-box"/>
    <property type="match status" value="1"/>
</dbReference>
<keyword evidence="9" id="KW-1185">Reference proteome</keyword>
<dbReference type="PANTHER" id="PTHR22849">
    <property type="entry name" value="WDSAM1 PROTEIN"/>
    <property type="match status" value="1"/>
</dbReference>
<comment type="pathway">
    <text evidence="2">Protein modification; protein ubiquitination.</text>
</comment>
<evidence type="ECO:0000256" key="2">
    <source>
        <dbReference type="ARBA" id="ARBA00004906"/>
    </source>
</evidence>
<accession>A0A2K1KMF2</accession>
<reference evidence="7 9" key="2">
    <citation type="journal article" date="2018" name="Plant J.">
        <title>The Physcomitrella patens chromosome-scale assembly reveals moss genome structure and evolution.</title>
        <authorList>
            <person name="Lang D."/>
            <person name="Ullrich K.K."/>
            <person name="Murat F."/>
            <person name="Fuchs J."/>
            <person name="Jenkins J."/>
            <person name="Haas F.B."/>
            <person name="Piednoel M."/>
            <person name="Gundlach H."/>
            <person name="Van Bel M."/>
            <person name="Meyberg R."/>
            <person name="Vives C."/>
            <person name="Morata J."/>
            <person name="Symeonidi A."/>
            <person name="Hiss M."/>
            <person name="Muchero W."/>
            <person name="Kamisugi Y."/>
            <person name="Saleh O."/>
            <person name="Blanc G."/>
            <person name="Decker E.L."/>
            <person name="van Gessel N."/>
            <person name="Grimwood J."/>
            <person name="Hayes R.D."/>
            <person name="Graham S.W."/>
            <person name="Gunter L.E."/>
            <person name="McDaniel S.F."/>
            <person name="Hoernstein S.N.W."/>
            <person name="Larsson A."/>
            <person name="Li F.W."/>
            <person name="Perroud P.F."/>
            <person name="Phillips J."/>
            <person name="Ranjan P."/>
            <person name="Rokshar D.S."/>
            <person name="Rothfels C.J."/>
            <person name="Schneider L."/>
            <person name="Shu S."/>
            <person name="Stevenson D.W."/>
            <person name="Thummler F."/>
            <person name="Tillich M."/>
            <person name="Villarreal Aguilar J.C."/>
            <person name="Widiez T."/>
            <person name="Wong G.K."/>
            <person name="Wymore A."/>
            <person name="Zhang Y."/>
            <person name="Zimmer A.D."/>
            <person name="Quatrano R.S."/>
            <person name="Mayer K.F.X."/>
            <person name="Goodstein D."/>
            <person name="Casacuberta J.M."/>
            <person name="Vandepoele K."/>
            <person name="Reski R."/>
            <person name="Cuming A.C."/>
            <person name="Tuskan G.A."/>
            <person name="Maumus F."/>
            <person name="Salse J."/>
            <person name="Schmutz J."/>
            <person name="Rensing S.A."/>
        </authorList>
    </citation>
    <scope>NUCLEOTIDE SEQUENCE [LARGE SCALE GENOMIC DNA]</scope>
    <source>
        <strain evidence="8 9">cv. Gransden 2004</strain>
    </source>
</reference>
<dbReference type="KEGG" id="ppp:112281952"/>
<reference evidence="8" key="3">
    <citation type="submission" date="2020-12" db="UniProtKB">
        <authorList>
            <consortium name="EnsemblPlants"/>
        </authorList>
    </citation>
    <scope>IDENTIFICATION</scope>
</reference>
<dbReference type="PANTHER" id="PTHR22849:SF164">
    <property type="entry name" value="U-BOX DOMAIN-CONTAINING PROTEIN"/>
    <property type="match status" value="1"/>
</dbReference>
<evidence type="ECO:0000256" key="3">
    <source>
        <dbReference type="ARBA" id="ARBA00012483"/>
    </source>
</evidence>
<keyword evidence="5" id="KW-0833">Ubl conjugation pathway</keyword>
<keyword evidence="4" id="KW-0808">Transferase</keyword>
<dbReference type="SUPFAM" id="SSF48371">
    <property type="entry name" value="ARM repeat"/>
    <property type="match status" value="1"/>
</dbReference>
<dbReference type="Proteomes" id="UP000006727">
    <property type="component" value="Chromosome 4"/>
</dbReference>
<organism evidence="7">
    <name type="scientific">Physcomitrium patens</name>
    <name type="common">Spreading-leaved earth moss</name>
    <name type="synonym">Physcomitrella patens</name>
    <dbReference type="NCBI Taxonomy" id="3218"/>
    <lineage>
        <taxon>Eukaryota</taxon>
        <taxon>Viridiplantae</taxon>
        <taxon>Streptophyta</taxon>
        <taxon>Embryophyta</taxon>
        <taxon>Bryophyta</taxon>
        <taxon>Bryophytina</taxon>
        <taxon>Bryopsida</taxon>
        <taxon>Funariidae</taxon>
        <taxon>Funariales</taxon>
        <taxon>Funariaceae</taxon>
        <taxon>Physcomitrium</taxon>
    </lineage>
</organism>
<dbReference type="InterPro" id="IPR016024">
    <property type="entry name" value="ARM-type_fold"/>
</dbReference>
<name>A0A2K1KMF2_PHYPA</name>
<dbReference type="Gene3D" id="1.25.10.10">
    <property type="entry name" value="Leucine-rich Repeat Variant"/>
    <property type="match status" value="1"/>
</dbReference>
<proteinExistence type="predicted"/>
<protein>
    <recommendedName>
        <fullName evidence="3">RING-type E3 ubiquitin transferase</fullName>
        <ecNumber evidence="3">2.3.2.27</ecNumber>
    </recommendedName>
</protein>
<dbReference type="InterPro" id="IPR045210">
    <property type="entry name" value="RING-Ubox_PUB"/>
</dbReference>
<dbReference type="GeneID" id="112281952"/>
<evidence type="ECO:0000313" key="8">
    <source>
        <dbReference type="EnsemblPlants" id="PAC:32921121.CDS.1"/>
    </source>
</evidence>
<evidence type="ECO:0000256" key="1">
    <source>
        <dbReference type="ARBA" id="ARBA00000900"/>
    </source>
</evidence>
<dbReference type="OrthoDB" id="10064100at2759"/>
<dbReference type="EnsemblPlants" id="Pp3c4_6500V3.1">
    <property type="protein sequence ID" value="PAC:32921121.CDS.1"/>
    <property type="gene ID" value="Pp3c4_6500"/>
</dbReference>
<gene>
    <name evidence="8" type="primary">LOC112281952</name>
    <name evidence="7" type="ORF">PHYPA_005846</name>
</gene>
<dbReference type="InterPro" id="IPR045185">
    <property type="entry name" value="PUB22/23/24-like"/>
</dbReference>
<dbReference type="EnsemblPlants" id="Pp3c4_6500V3.2">
    <property type="protein sequence ID" value="PAC:32921122.CDS.1"/>
    <property type="gene ID" value="Pp3c4_6500"/>
</dbReference>
<dbReference type="Pfam" id="PF25598">
    <property type="entry name" value="ARM_PUB"/>
    <property type="match status" value="1"/>
</dbReference>
<evidence type="ECO:0000313" key="7">
    <source>
        <dbReference type="EMBL" id="PNR54953.1"/>
    </source>
</evidence>
<comment type="catalytic activity">
    <reaction evidence="1">
        <text>S-ubiquitinyl-[E2 ubiquitin-conjugating enzyme]-L-cysteine + [acceptor protein]-L-lysine = [E2 ubiquitin-conjugating enzyme]-L-cysteine + N(6)-ubiquitinyl-[acceptor protein]-L-lysine.</text>
        <dbReference type="EC" id="2.3.2.27"/>
    </reaction>
</comment>
<dbReference type="Pfam" id="PF04564">
    <property type="entry name" value="U-box"/>
    <property type="match status" value="1"/>
</dbReference>
<dbReference type="EMBL" id="ABEU02000004">
    <property type="protein sequence ID" value="PNR54953.1"/>
    <property type="molecule type" value="Genomic_DNA"/>
</dbReference>
<dbReference type="CDD" id="cd16664">
    <property type="entry name" value="RING-Ubox_PUB"/>
    <property type="match status" value="1"/>
</dbReference>
<dbReference type="Gramene" id="Pp3c4_6500V3.2">
    <property type="protein sequence ID" value="PAC:32921122.CDS.1"/>
    <property type="gene ID" value="Pp3c4_6500"/>
</dbReference>
<dbReference type="PROSITE" id="PS51698">
    <property type="entry name" value="U_BOX"/>
    <property type="match status" value="1"/>
</dbReference>
<evidence type="ECO:0000259" key="6">
    <source>
        <dbReference type="PROSITE" id="PS51698"/>
    </source>
</evidence>
<reference evidence="7 9" key="1">
    <citation type="journal article" date="2008" name="Science">
        <title>The Physcomitrella genome reveals evolutionary insights into the conquest of land by plants.</title>
        <authorList>
            <person name="Rensing S."/>
            <person name="Lang D."/>
            <person name="Zimmer A."/>
            <person name="Terry A."/>
            <person name="Salamov A."/>
            <person name="Shapiro H."/>
            <person name="Nishiyama T."/>
            <person name="Perroud P.-F."/>
            <person name="Lindquist E."/>
            <person name="Kamisugi Y."/>
            <person name="Tanahashi T."/>
            <person name="Sakakibara K."/>
            <person name="Fujita T."/>
            <person name="Oishi K."/>
            <person name="Shin-I T."/>
            <person name="Kuroki Y."/>
            <person name="Toyoda A."/>
            <person name="Suzuki Y."/>
            <person name="Hashimoto A."/>
            <person name="Yamaguchi K."/>
            <person name="Sugano A."/>
            <person name="Kohara Y."/>
            <person name="Fujiyama A."/>
            <person name="Anterola A."/>
            <person name="Aoki S."/>
            <person name="Ashton N."/>
            <person name="Barbazuk W.B."/>
            <person name="Barker E."/>
            <person name="Bennetzen J."/>
            <person name="Bezanilla M."/>
            <person name="Blankenship R."/>
            <person name="Cho S.H."/>
            <person name="Dutcher S."/>
            <person name="Estelle M."/>
            <person name="Fawcett J.A."/>
            <person name="Gundlach H."/>
            <person name="Hanada K."/>
            <person name="Heyl A."/>
            <person name="Hicks K.A."/>
            <person name="Hugh J."/>
            <person name="Lohr M."/>
            <person name="Mayer K."/>
            <person name="Melkozernov A."/>
            <person name="Murata T."/>
            <person name="Nelson D."/>
            <person name="Pils B."/>
            <person name="Prigge M."/>
            <person name="Reiss B."/>
            <person name="Renner T."/>
            <person name="Rombauts S."/>
            <person name="Rushton P."/>
            <person name="Sanderfoot A."/>
            <person name="Schween G."/>
            <person name="Shiu S.-H."/>
            <person name="Stueber K."/>
            <person name="Theodoulou F.L."/>
            <person name="Tu H."/>
            <person name="Van de Peer Y."/>
            <person name="Verrier P.J."/>
            <person name="Waters E."/>
            <person name="Wood A."/>
            <person name="Yang L."/>
            <person name="Cove D."/>
            <person name="Cuming A."/>
            <person name="Hasebe M."/>
            <person name="Lucas S."/>
            <person name="Mishler D.B."/>
            <person name="Reski R."/>
            <person name="Grigoriev I."/>
            <person name="Quatrano R.S."/>
            <person name="Boore J.L."/>
        </authorList>
    </citation>
    <scope>NUCLEOTIDE SEQUENCE [LARGE SCALE GENOMIC DNA]</scope>
    <source>
        <strain evidence="8 9">cv. Gransden 2004</strain>
    </source>
</reference>
<dbReference type="RefSeq" id="XP_024374795.1">
    <property type="nucleotide sequence ID" value="XM_024519027.2"/>
</dbReference>
<dbReference type="GO" id="GO:0016567">
    <property type="term" value="P:protein ubiquitination"/>
    <property type="evidence" value="ECO:0007669"/>
    <property type="project" value="UniProtKB-UniPathway"/>
</dbReference>
<feature type="domain" description="U-box" evidence="6">
    <location>
        <begin position="35"/>
        <end position="109"/>
    </location>
</feature>
<dbReference type="InterPro" id="IPR013083">
    <property type="entry name" value="Znf_RING/FYVE/PHD"/>
</dbReference>
<dbReference type="Gramene" id="Pp3c4_6500V3.1">
    <property type="protein sequence ID" value="PAC:32921121.CDS.1"/>
    <property type="gene ID" value="Pp3c4_6500"/>
</dbReference>
<dbReference type="GO" id="GO:0061630">
    <property type="term" value="F:ubiquitin protein ligase activity"/>
    <property type="evidence" value="ECO:0007669"/>
    <property type="project" value="UniProtKB-EC"/>
</dbReference>
<dbReference type="AlphaFoldDB" id="A0A2K1KMF2"/>
<evidence type="ECO:0000256" key="5">
    <source>
        <dbReference type="ARBA" id="ARBA00022786"/>
    </source>
</evidence>
<evidence type="ECO:0000256" key="4">
    <source>
        <dbReference type="ARBA" id="ARBA00022679"/>
    </source>
</evidence>
<sequence>MALGSSLKAFRASLTLRRSRLIKPLSKAAKQAELQVPPYFLCPIHLDVMLDPVTLCTGLTYDRSSIEKWLRTGHNTCPATNQVLQNQDLVPNDTLRHTIKAWCEANKLQLRIPTRVDPETVSEILRSIAQRDTSVGVSLKRISEIAKDFESNREYIKDAGGIAILAGALAHSTTNELLYVDAISILSLLPLDDEDIKVLVANRATLSTIFSVLASGSASLDAKVSAAEVIYTVCGEGPMLKELVDDCPEAVKALLNLLREDAILPRPNSVEAVLKCLLAISIPKKNRVKLIECRAISVLVELIPKVGTRNVEHSFAVLEVLANCAEGREAISNHSSAIVTIVDSMVGVSYQTTDHAVAALGQVLSLASNRTVINTALRAGAFTKLLMLLPSDYSQRSKKKARETLKLLNEVWGSYTFRANVDSGIVIHRRDRIKQWSLFSAES</sequence>
<dbReference type="FunCoup" id="A0A2K1KMF2">
    <property type="interactions" value="146"/>
</dbReference>
<dbReference type="SMART" id="SM00504">
    <property type="entry name" value="Ubox"/>
    <property type="match status" value="1"/>
</dbReference>
<dbReference type="FunFam" id="3.30.40.10:FF:000442">
    <property type="entry name" value="RING-type E3 ubiquitin transferase"/>
    <property type="match status" value="1"/>
</dbReference>